<evidence type="ECO:0000313" key="11">
    <source>
        <dbReference type="EMBL" id="RKR74728.1"/>
    </source>
</evidence>
<comment type="caution">
    <text evidence="11">The sequence shown here is derived from an EMBL/GenBank/DDBJ whole genome shotgun (WGS) entry which is preliminary data.</text>
</comment>
<evidence type="ECO:0000256" key="5">
    <source>
        <dbReference type="ARBA" id="ARBA00023002"/>
    </source>
</evidence>
<dbReference type="InterPro" id="IPR017927">
    <property type="entry name" value="FAD-bd_FR_type"/>
</dbReference>
<dbReference type="PROSITE" id="PS51384">
    <property type="entry name" value="FAD_FR"/>
    <property type="match status" value="1"/>
</dbReference>
<keyword evidence="12" id="KW-1185">Reference proteome</keyword>
<dbReference type="SUPFAM" id="SSF63380">
    <property type="entry name" value="Riboflavin synthase domain-like"/>
    <property type="match status" value="1"/>
</dbReference>
<keyword evidence="7" id="KW-0411">Iron-sulfur</keyword>
<name>A0A495IH04_9MICO</name>
<evidence type="ECO:0000259" key="10">
    <source>
        <dbReference type="PROSITE" id="PS51384"/>
    </source>
</evidence>
<dbReference type="InterPro" id="IPR006058">
    <property type="entry name" value="2Fe2S_fd_BS"/>
</dbReference>
<evidence type="ECO:0000313" key="12">
    <source>
        <dbReference type="Proteomes" id="UP000280008"/>
    </source>
</evidence>
<dbReference type="SUPFAM" id="SSF54292">
    <property type="entry name" value="2Fe-2S ferredoxin-like"/>
    <property type="match status" value="1"/>
</dbReference>
<dbReference type="PROSITE" id="PS51085">
    <property type="entry name" value="2FE2S_FER_2"/>
    <property type="match status" value="1"/>
</dbReference>
<dbReference type="CDD" id="cd00207">
    <property type="entry name" value="fer2"/>
    <property type="match status" value="1"/>
</dbReference>
<evidence type="ECO:0000256" key="8">
    <source>
        <dbReference type="SAM" id="Phobius"/>
    </source>
</evidence>
<dbReference type="InterPro" id="IPR001041">
    <property type="entry name" value="2Fe-2S_ferredoxin-type"/>
</dbReference>
<proteinExistence type="predicted"/>
<evidence type="ECO:0000256" key="3">
    <source>
        <dbReference type="ARBA" id="ARBA00022714"/>
    </source>
</evidence>
<comment type="cofactor">
    <cofactor evidence="1">
        <name>FAD</name>
        <dbReference type="ChEBI" id="CHEBI:57692"/>
    </cofactor>
</comment>
<dbReference type="Proteomes" id="UP000280008">
    <property type="component" value="Unassembled WGS sequence"/>
</dbReference>
<accession>A0A495IH04</accession>
<dbReference type="PROSITE" id="PS00197">
    <property type="entry name" value="2FE2S_FER_1"/>
    <property type="match status" value="1"/>
</dbReference>
<keyword evidence="4" id="KW-0479">Metal-binding</keyword>
<evidence type="ECO:0000256" key="4">
    <source>
        <dbReference type="ARBA" id="ARBA00022723"/>
    </source>
</evidence>
<evidence type="ECO:0000259" key="9">
    <source>
        <dbReference type="PROSITE" id="PS51085"/>
    </source>
</evidence>
<dbReference type="Pfam" id="PF00111">
    <property type="entry name" value="Fer2"/>
    <property type="match status" value="1"/>
</dbReference>
<evidence type="ECO:0000256" key="6">
    <source>
        <dbReference type="ARBA" id="ARBA00023004"/>
    </source>
</evidence>
<dbReference type="InterPro" id="IPR012675">
    <property type="entry name" value="Beta-grasp_dom_sf"/>
</dbReference>
<feature type="transmembrane region" description="Helical" evidence="8">
    <location>
        <begin position="133"/>
        <end position="156"/>
    </location>
</feature>
<dbReference type="InterPro" id="IPR039261">
    <property type="entry name" value="FNR_nucleotide-bd"/>
</dbReference>
<sequence length="563" mass="59295">MARPGKKKPNASKVWRALLLWLHIVAAVCWMGQALAVTVLLIISATSAAGDLKIGTILASDLLDQKILGYSAITAAWTGFGLSTTTTWGYFRSRWVTTKFVMTIAQILTGTSVAGAAYPQLEAASLDGKNGASILLAIIAVGLVAAGGAFQVFLSVSKPWGRTRWGHRAQTRGAEGRLAPAPTLVVAGLFLAALVDLAIGLVTGIPLPSVSTAMLVVALVVRRRARTRLIATDAAAGGGRSAADRGSVGSTRVLDGVVAARTQLTDSLVQLRVAVADGSPVSEWEPGAHIDLLLPSGKVRQYSLHGDPEDRGGFDVSVVREAEGRGGSIEIFDLAEGAKVGIGGPRNNFPLVNAPRYLFVAGGIGITALKPMLEAIDHAGQPWQLIYRGRTRVGMPFADELSTQYPDQVSISAADADARPNLDAALAGLPDGSVVYCCGPSSMMDSLDEKISNGYPNLTLHVERFAATARDDSQNRPFKVFLPQTGELVDVPADKSALDSLRSVLPELPGSCETGICGSCEMRVLAGRPEHRDDILTAAEGDRTDVMYPCVSRSKDPLLVLDA</sequence>
<dbReference type="PANTHER" id="PTHR47354">
    <property type="entry name" value="NADH OXIDOREDUCTASE HCR"/>
    <property type="match status" value="1"/>
</dbReference>
<feature type="transmembrane region" description="Helical" evidence="8">
    <location>
        <begin position="177"/>
        <end position="195"/>
    </location>
</feature>
<organism evidence="11 12">
    <name type="scientific">Frondihabitans australicus</name>
    <dbReference type="NCBI Taxonomy" id="386892"/>
    <lineage>
        <taxon>Bacteria</taxon>
        <taxon>Bacillati</taxon>
        <taxon>Actinomycetota</taxon>
        <taxon>Actinomycetes</taxon>
        <taxon>Micrococcales</taxon>
        <taxon>Microbacteriaceae</taxon>
        <taxon>Frondihabitans</taxon>
    </lineage>
</organism>
<dbReference type="InterPro" id="IPR017938">
    <property type="entry name" value="Riboflavin_synthase-like_b-brl"/>
</dbReference>
<dbReference type="PANTHER" id="PTHR47354:SF1">
    <property type="entry name" value="CARNITINE MONOOXYGENASE REDUCTASE SUBUNIT"/>
    <property type="match status" value="1"/>
</dbReference>
<dbReference type="Gene3D" id="3.40.50.80">
    <property type="entry name" value="Nucleotide-binding domain of ferredoxin-NADP reductase (FNR) module"/>
    <property type="match status" value="1"/>
</dbReference>
<keyword evidence="8" id="KW-0812">Transmembrane</keyword>
<dbReference type="CDD" id="cd06185">
    <property type="entry name" value="PDR_like"/>
    <property type="match status" value="1"/>
</dbReference>
<gene>
    <name evidence="11" type="ORF">C8E83_1857</name>
</gene>
<feature type="domain" description="FAD-binding FR-type" evidence="10">
    <location>
        <begin position="251"/>
        <end position="352"/>
    </location>
</feature>
<dbReference type="InterPro" id="IPR036010">
    <property type="entry name" value="2Fe-2S_ferredoxin-like_sf"/>
</dbReference>
<dbReference type="GO" id="GO:0051537">
    <property type="term" value="F:2 iron, 2 sulfur cluster binding"/>
    <property type="evidence" value="ECO:0007669"/>
    <property type="project" value="UniProtKB-KW"/>
</dbReference>
<feature type="transmembrane region" description="Helical" evidence="8">
    <location>
        <begin position="20"/>
        <end position="47"/>
    </location>
</feature>
<dbReference type="Gene3D" id="2.40.30.10">
    <property type="entry name" value="Translation factors"/>
    <property type="match status" value="1"/>
</dbReference>
<keyword evidence="6" id="KW-0408">Iron</keyword>
<feature type="domain" description="2Fe-2S ferredoxin-type" evidence="9">
    <location>
        <begin position="478"/>
        <end position="563"/>
    </location>
</feature>
<keyword evidence="2" id="KW-0285">Flavoprotein</keyword>
<feature type="transmembrane region" description="Helical" evidence="8">
    <location>
        <begin position="67"/>
        <end position="88"/>
    </location>
</feature>
<feature type="transmembrane region" description="Helical" evidence="8">
    <location>
        <begin position="100"/>
        <end position="121"/>
    </location>
</feature>
<evidence type="ECO:0000256" key="1">
    <source>
        <dbReference type="ARBA" id="ARBA00001974"/>
    </source>
</evidence>
<reference evidence="11 12" key="1">
    <citation type="submission" date="2018-10" db="EMBL/GenBank/DDBJ databases">
        <title>Sequencing the genomes of 1000 actinobacteria strains.</title>
        <authorList>
            <person name="Klenk H.-P."/>
        </authorList>
    </citation>
    <scope>NUCLEOTIDE SEQUENCE [LARGE SCALE GENOMIC DNA]</scope>
    <source>
        <strain evidence="11 12">DSM 17894</strain>
    </source>
</reference>
<dbReference type="GO" id="GO:0046872">
    <property type="term" value="F:metal ion binding"/>
    <property type="evidence" value="ECO:0007669"/>
    <property type="project" value="UniProtKB-KW"/>
</dbReference>
<protein>
    <submittedName>
        <fullName evidence="11">Ferredoxin-NADP reductase</fullName>
    </submittedName>
</protein>
<evidence type="ECO:0000256" key="2">
    <source>
        <dbReference type="ARBA" id="ARBA00022630"/>
    </source>
</evidence>
<keyword evidence="3" id="KW-0001">2Fe-2S</keyword>
<dbReference type="EMBL" id="RBKS01000001">
    <property type="protein sequence ID" value="RKR74728.1"/>
    <property type="molecule type" value="Genomic_DNA"/>
</dbReference>
<dbReference type="SUPFAM" id="SSF52343">
    <property type="entry name" value="Ferredoxin reductase-like, C-terminal NADP-linked domain"/>
    <property type="match status" value="1"/>
</dbReference>
<keyword evidence="8" id="KW-1133">Transmembrane helix</keyword>
<dbReference type="GO" id="GO:0016491">
    <property type="term" value="F:oxidoreductase activity"/>
    <property type="evidence" value="ECO:0007669"/>
    <property type="project" value="UniProtKB-KW"/>
</dbReference>
<feature type="transmembrane region" description="Helical" evidence="8">
    <location>
        <begin position="201"/>
        <end position="221"/>
    </location>
</feature>
<dbReference type="AlphaFoldDB" id="A0A495IH04"/>
<dbReference type="Gene3D" id="3.10.20.30">
    <property type="match status" value="1"/>
</dbReference>
<keyword evidence="5" id="KW-0560">Oxidoreductase</keyword>
<evidence type="ECO:0000256" key="7">
    <source>
        <dbReference type="ARBA" id="ARBA00023014"/>
    </source>
</evidence>
<dbReference type="InterPro" id="IPR050415">
    <property type="entry name" value="MRET"/>
</dbReference>
<keyword evidence="8" id="KW-0472">Membrane</keyword>
<dbReference type="PRINTS" id="PR00409">
    <property type="entry name" value="PHDIOXRDTASE"/>
</dbReference>